<evidence type="ECO:0000313" key="2">
    <source>
        <dbReference type="Proteomes" id="UP001214530"/>
    </source>
</evidence>
<dbReference type="EMBL" id="CP119313">
    <property type="protein sequence ID" value="WEK21323.1"/>
    <property type="molecule type" value="Genomic_DNA"/>
</dbReference>
<reference evidence="1" key="1">
    <citation type="submission" date="2023-03" db="EMBL/GenBank/DDBJ databases">
        <title>Andean soil-derived lignocellulolytic bacterial consortium as a source of novel taxa and putative plastic-active enzymes.</title>
        <authorList>
            <person name="Diaz-Garcia L."/>
            <person name="Chuvochina M."/>
            <person name="Feuerriegel G."/>
            <person name="Bunk B."/>
            <person name="Sproer C."/>
            <person name="Streit W.R."/>
            <person name="Rodriguez L.M."/>
            <person name="Overmann J."/>
            <person name="Jimenez D.J."/>
        </authorList>
    </citation>
    <scope>NUCLEOTIDE SEQUENCE</scope>
    <source>
        <strain evidence="1">MAG 3858</strain>
    </source>
</reference>
<sequence length="314" mass="37196">MKRLTILSFGAGQDSTCILYRIIRDPDFRQRYVQGDFIVVMSNTGNEHPHTYRHIRFIKTLCSDHHIPFFFLNSSMGYHPRTWLSLIYQYRRNNNIMSLMFPRTCTDNLKIKPIYNFLDHYIAQTYYGYQGTAIPKGKKYIKRFSSEYGKIRIILGIAAGEEKRIKKTNRKTLLARQLNLFQKQKRTQPVWMEASIQKVYPLIEQSMDRQACQQYILQTGWPLPYPSNCMMCPFISKPELLWLFRNLPAEFYKWVVYEQNKKKRFNNRTVNYGVKGGKTLSEILQEAIAEFGHMSDQELDQYKMSHGHCVQSSF</sequence>
<evidence type="ECO:0000313" key="1">
    <source>
        <dbReference type="EMBL" id="WEK21323.1"/>
    </source>
</evidence>
<dbReference type="InterPro" id="IPR014729">
    <property type="entry name" value="Rossmann-like_a/b/a_fold"/>
</dbReference>
<name>A0AAJ5W9M5_9SPHI</name>
<gene>
    <name evidence="1" type="ORF">P0Y49_09235</name>
</gene>
<organism evidence="1 2">
    <name type="scientific">Candidatus Pedobacter colombiensis</name>
    <dbReference type="NCBI Taxonomy" id="3121371"/>
    <lineage>
        <taxon>Bacteria</taxon>
        <taxon>Pseudomonadati</taxon>
        <taxon>Bacteroidota</taxon>
        <taxon>Sphingobacteriia</taxon>
        <taxon>Sphingobacteriales</taxon>
        <taxon>Sphingobacteriaceae</taxon>
        <taxon>Pedobacter</taxon>
    </lineage>
</organism>
<dbReference type="SUPFAM" id="SSF52402">
    <property type="entry name" value="Adenine nucleotide alpha hydrolases-like"/>
    <property type="match status" value="1"/>
</dbReference>
<proteinExistence type="predicted"/>
<dbReference type="Gene3D" id="3.40.50.620">
    <property type="entry name" value="HUPs"/>
    <property type="match status" value="1"/>
</dbReference>
<dbReference type="Proteomes" id="UP001214530">
    <property type="component" value="Chromosome"/>
</dbReference>
<dbReference type="AlphaFoldDB" id="A0AAJ5W9M5"/>
<evidence type="ECO:0008006" key="3">
    <source>
        <dbReference type="Google" id="ProtNLM"/>
    </source>
</evidence>
<accession>A0AAJ5W9M5</accession>
<protein>
    <recommendedName>
        <fullName evidence="3">Phosphoadenosine phosphosulphate reductase domain-containing protein</fullName>
    </recommendedName>
</protein>